<evidence type="ECO:0008006" key="3">
    <source>
        <dbReference type="Google" id="ProtNLM"/>
    </source>
</evidence>
<dbReference type="EMBL" id="JAMQJZ010000015">
    <property type="protein sequence ID" value="MDC3421981.1"/>
    <property type="molecule type" value="Genomic_DNA"/>
</dbReference>
<dbReference type="Proteomes" id="UP001145072">
    <property type="component" value="Unassembled WGS sequence"/>
</dbReference>
<name>A0A9X3WQV1_9BACI</name>
<accession>A0A9X3WQV1</accession>
<gene>
    <name evidence="1" type="ORF">NC661_16535</name>
</gene>
<dbReference type="RefSeq" id="WP_259870354.1">
    <property type="nucleotide sequence ID" value="NZ_JAMQJZ010000015.1"/>
</dbReference>
<sequence length="118" mass="13165">MKKILLFILIATVVFIIFVLNGISTKTLDGIVVGLDSNKKSFQLDCPVIKYSGFSGSDGLGYYCTIEWTEDTVISNLEGEKLPMKAIDEGDLVTVSFESRQFITLKHMHLIADEIIME</sequence>
<dbReference type="AlphaFoldDB" id="A0A9X3WQV1"/>
<evidence type="ECO:0000313" key="1">
    <source>
        <dbReference type="EMBL" id="MDC3421981.1"/>
    </source>
</evidence>
<comment type="caution">
    <text evidence="1">The sequence shown here is derived from an EMBL/GenBank/DDBJ whole genome shotgun (WGS) entry which is preliminary data.</text>
</comment>
<evidence type="ECO:0000313" key="2">
    <source>
        <dbReference type="Proteomes" id="UP001145072"/>
    </source>
</evidence>
<organism evidence="1 2">
    <name type="scientific">Aquibacillus koreensis</name>
    <dbReference type="NCBI Taxonomy" id="279446"/>
    <lineage>
        <taxon>Bacteria</taxon>
        <taxon>Bacillati</taxon>
        <taxon>Bacillota</taxon>
        <taxon>Bacilli</taxon>
        <taxon>Bacillales</taxon>
        <taxon>Bacillaceae</taxon>
        <taxon>Aquibacillus</taxon>
    </lineage>
</organism>
<proteinExistence type="predicted"/>
<protein>
    <recommendedName>
        <fullName evidence="3">DUF3221 domain-containing protein</fullName>
    </recommendedName>
</protein>
<keyword evidence="2" id="KW-1185">Reference proteome</keyword>
<reference evidence="1" key="1">
    <citation type="submission" date="2022-06" db="EMBL/GenBank/DDBJ databases">
        <title>Aquibacillus sp. a new bacterium isolated from soil saline samples.</title>
        <authorList>
            <person name="Galisteo C."/>
            <person name="De La Haba R."/>
            <person name="Sanchez-Porro C."/>
            <person name="Ventosa A."/>
        </authorList>
    </citation>
    <scope>NUCLEOTIDE SEQUENCE</scope>
    <source>
        <strain evidence="1">JCM 12387</strain>
    </source>
</reference>